<keyword evidence="2 7" id="KW-0813">Transport</keyword>
<feature type="transmembrane region" description="Helical" evidence="7">
    <location>
        <begin position="78"/>
        <end position="99"/>
    </location>
</feature>
<feature type="domain" description="ABC transmembrane type-1" evidence="8">
    <location>
        <begin position="74"/>
        <end position="259"/>
    </location>
</feature>
<dbReference type="CDD" id="cd06261">
    <property type="entry name" value="TM_PBP2"/>
    <property type="match status" value="1"/>
</dbReference>
<evidence type="ECO:0000259" key="8">
    <source>
        <dbReference type="PROSITE" id="PS50928"/>
    </source>
</evidence>
<evidence type="ECO:0000256" key="6">
    <source>
        <dbReference type="ARBA" id="ARBA00023136"/>
    </source>
</evidence>
<dbReference type="GO" id="GO:0055085">
    <property type="term" value="P:transmembrane transport"/>
    <property type="evidence" value="ECO:0007669"/>
    <property type="project" value="InterPro"/>
</dbReference>
<sequence length="268" mass="29345">MTASSYSSGRRVPKLSLAKHLDRFLPLVGVFVLLLLWWLIAISGWVNPVLLPTPWTTIATLFQAMVTGTMAIDFGTTVLRTFGAFVTAALIGVPVGVALGSSEKLYRSVEFLIDFFRSTPASALIPMFILFFGVSDLSKVVIAGFSAFLLIVFNSAYGVIHAKQSRILAAKVMGANRWRVFKDVLLMESLPQTFIGLRSGISIALVIVIVAEMFIGTEQGLGKRIIDAQQVLNVRDMYASILVTGLLGYGLNVLFLMLEKRVIHWSGK</sequence>
<keyword evidence="3" id="KW-1003">Cell membrane</keyword>
<dbReference type="Gene3D" id="1.10.3720.10">
    <property type="entry name" value="MetI-like"/>
    <property type="match status" value="1"/>
</dbReference>
<comment type="caution">
    <text evidence="9">The sequence shown here is derived from an EMBL/GenBank/DDBJ whole genome shotgun (WGS) entry which is preliminary data.</text>
</comment>
<dbReference type="EMBL" id="MJGC01000058">
    <property type="protein sequence ID" value="OEJ74920.1"/>
    <property type="molecule type" value="Genomic_DNA"/>
</dbReference>
<dbReference type="AlphaFoldDB" id="A0A1E5QJT3"/>
<dbReference type="GO" id="GO:0005886">
    <property type="term" value="C:plasma membrane"/>
    <property type="evidence" value="ECO:0007669"/>
    <property type="project" value="UniProtKB-SubCell"/>
</dbReference>
<dbReference type="PANTHER" id="PTHR30151:SF0">
    <property type="entry name" value="ABC TRANSPORTER PERMEASE PROTEIN MJ0413-RELATED"/>
    <property type="match status" value="1"/>
</dbReference>
<reference evidence="9" key="1">
    <citation type="submission" date="2016-09" db="EMBL/GenBank/DDBJ databases">
        <title>Draft genome of thermotolerant cyanobacterium Desertifilum sp. strain IPPAS B-1220.</title>
        <authorList>
            <person name="Sinetova M.A."/>
            <person name="Bolakhan K."/>
            <person name="Zayadan B.K."/>
            <person name="Mironov K.S."/>
            <person name="Ustinova V."/>
            <person name="Kupriyanova E.V."/>
            <person name="Sidorov R.A."/>
            <person name="Skrypnik A.N."/>
            <person name="Gogoleva N.E."/>
            <person name="Gogolev Y.V."/>
            <person name="Los D.A."/>
        </authorList>
    </citation>
    <scope>NUCLEOTIDE SEQUENCE [LARGE SCALE GENOMIC DNA]</scope>
    <source>
        <strain evidence="9">IPPAS B-1220</strain>
    </source>
</reference>
<dbReference type="PROSITE" id="PS50928">
    <property type="entry name" value="ABC_TM1"/>
    <property type="match status" value="1"/>
</dbReference>
<evidence type="ECO:0000256" key="5">
    <source>
        <dbReference type="ARBA" id="ARBA00022989"/>
    </source>
</evidence>
<feature type="transmembrane region" description="Helical" evidence="7">
    <location>
        <begin position="111"/>
        <end position="134"/>
    </location>
</feature>
<dbReference type="InterPro" id="IPR000515">
    <property type="entry name" value="MetI-like"/>
</dbReference>
<name>A0A1E5QJT3_9CYAN</name>
<keyword evidence="4 7" id="KW-0812">Transmembrane</keyword>
<evidence type="ECO:0000256" key="7">
    <source>
        <dbReference type="RuleBase" id="RU363032"/>
    </source>
</evidence>
<feature type="transmembrane region" description="Helical" evidence="7">
    <location>
        <begin position="140"/>
        <end position="160"/>
    </location>
</feature>
<dbReference type="Pfam" id="PF00528">
    <property type="entry name" value="BPD_transp_1"/>
    <property type="match status" value="1"/>
</dbReference>
<dbReference type="RefSeq" id="WP_069967429.1">
    <property type="nucleotide sequence ID" value="NZ_CM124774.1"/>
</dbReference>
<evidence type="ECO:0000256" key="1">
    <source>
        <dbReference type="ARBA" id="ARBA00004651"/>
    </source>
</evidence>
<gene>
    <name evidence="9" type="ORF">BH720_11905</name>
</gene>
<evidence type="ECO:0000256" key="4">
    <source>
        <dbReference type="ARBA" id="ARBA00022692"/>
    </source>
</evidence>
<dbReference type="OrthoDB" id="9796361at2"/>
<dbReference type="InterPro" id="IPR035906">
    <property type="entry name" value="MetI-like_sf"/>
</dbReference>
<dbReference type="PANTHER" id="PTHR30151">
    <property type="entry name" value="ALKANE SULFONATE ABC TRANSPORTER-RELATED, MEMBRANE SUBUNIT"/>
    <property type="match status" value="1"/>
</dbReference>
<feature type="transmembrane region" description="Helical" evidence="7">
    <location>
        <begin position="237"/>
        <end position="258"/>
    </location>
</feature>
<evidence type="ECO:0000256" key="3">
    <source>
        <dbReference type="ARBA" id="ARBA00022475"/>
    </source>
</evidence>
<feature type="transmembrane region" description="Helical" evidence="7">
    <location>
        <begin position="195"/>
        <end position="217"/>
    </location>
</feature>
<keyword evidence="5 7" id="KW-1133">Transmembrane helix</keyword>
<dbReference type="STRING" id="1781255.BH720_11905"/>
<comment type="subcellular location">
    <subcellularLocation>
        <location evidence="1 7">Cell membrane</location>
        <topology evidence="1 7">Multi-pass membrane protein</topology>
    </subcellularLocation>
</comment>
<proteinExistence type="inferred from homology"/>
<protein>
    <submittedName>
        <fullName evidence="9">Taurine ABC transporter permease</fullName>
    </submittedName>
</protein>
<evidence type="ECO:0000313" key="9">
    <source>
        <dbReference type="EMBL" id="OEJ74920.1"/>
    </source>
</evidence>
<keyword evidence="6 7" id="KW-0472">Membrane</keyword>
<comment type="similarity">
    <text evidence="7">Belongs to the binding-protein-dependent transport system permease family.</text>
</comment>
<evidence type="ECO:0000256" key="2">
    <source>
        <dbReference type="ARBA" id="ARBA00022448"/>
    </source>
</evidence>
<dbReference type="SUPFAM" id="SSF161098">
    <property type="entry name" value="MetI-like"/>
    <property type="match status" value="1"/>
</dbReference>
<organism evidence="9">
    <name type="scientific">Desertifilum tharense IPPAS B-1220</name>
    <dbReference type="NCBI Taxonomy" id="1781255"/>
    <lineage>
        <taxon>Bacteria</taxon>
        <taxon>Bacillati</taxon>
        <taxon>Cyanobacteriota</taxon>
        <taxon>Cyanophyceae</taxon>
        <taxon>Desertifilales</taxon>
        <taxon>Desertifilaceae</taxon>
        <taxon>Desertifilum</taxon>
    </lineage>
</organism>
<accession>A0A1E5QJT3</accession>
<feature type="transmembrane region" description="Helical" evidence="7">
    <location>
        <begin position="24"/>
        <end position="46"/>
    </location>
</feature>